<accession>A0ABW6NU70</accession>
<name>A0ABW6NU70_9NOCA</name>
<keyword evidence="2" id="KW-1185">Reference proteome</keyword>
<proteinExistence type="predicted"/>
<dbReference type="EMBL" id="JBIALX010000025">
    <property type="protein sequence ID" value="MFF0458342.1"/>
    <property type="molecule type" value="Genomic_DNA"/>
</dbReference>
<comment type="caution">
    <text evidence="1">The sequence shown here is derived from an EMBL/GenBank/DDBJ whole genome shotgun (WGS) entry which is preliminary data.</text>
</comment>
<organism evidence="1 2">
    <name type="scientific">Nocardia africana</name>
    <dbReference type="NCBI Taxonomy" id="134964"/>
    <lineage>
        <taxon>Bacteria</taxon>
        <taxon>Bacillati</taxon>
        <taxon>Actinomycetota</taxon>
        <taxon>Actinomycetes</taxon>
        <taxon>Mycobacteriales</taxon>
        <taxon>Nocardiaceae</taxon>
        <taxon>Nocardia</taxon>
    </lineage>
</organism>
<dbReference type="Proteomes" id="UP001601521">
    <property type="component" value="Unassembled WGS sequence"/>
</dbReference>
<evidence type="ECO:0000313" key="2">
    <source>
        <dbReference type="Proteomes" id="UP001601521"/>
    </source>
</evidence>
<evidence type="ECO:0000313" key="1">
    <source>
        <dbReference type="EMBL" id="MFF0458342.1"/>
    </source>
</evidence>
<protein>
    <submittedName>
        <fullName evidence="1">Uncharacterized protein</fullName>
    </submittedName>
</protein>
<dbReference type="RefSeq" id="WP_387255853.1">
    <property type="nucleotide sequence ID" value="NZ_JBIALX010000025.1"/>
</dbReference>
<reference evidence="1 2" key="1">
    <citation type="submission" date="2024-10" db="EMBL/GenBank/DDBJ databases">
        <title>The Natural Products Discovery Center: Release of the First 8490 Sequenced Strains for Exploring Actinobacteria Biosynthetic Diversity.</title>
        <authorList>
            <person name="Kalkreuter E."/>
            <person name="Kautsar S.A."/>
            <person name="Yang D."/>
            <person name="Bader C.D."/>
            <person name="Teijaro C.N."/>
            <person name="Fluegel L."/>
            <person name="Davis C.M."/>
            <person name="Simpson J.R."/>
            <person name="Lauterbach L."/>
            <person name="Steele A.D."/>
            <person name="Gui C."/>
            <person name="Meng S."/>
            <person name="Li G."/>
            <person name="Viehrig K."/>
            <person name="Ye F."/>
            <person name="Su P."/>
            <person name="Kiefer A.F."/>
            <person name="Nichols A."/>
            <person name="Cepeda A.J."/>
            <person name="Yan W."/>
            <person name="Fan B."/>
            <person name="Jiang Y."/>
            <person name="Adhikari A."/>
            <person name="Zheng C.-J."/>
            <person name="Schuster L."/>
            <person name="Cowan T.M."/>
            <person name="Smanski M.J."/>
            <person name="Chevrette M.G."/>
            <person name="De Carvalho L.P.S."/>
            <person name="Shen B."/>
        </authorList>
    </citation>
    <scope>NUCLEOTIDE SEQUENCE [LARGE SCALE GENOMIC DNA]</scope>
    <source>
        <strain evidence="1 2">NPDC004550</strain>
    </source>
</reference>
<sequence length="75" mass="7803">MAGSHPQRGYWHAIAATSAKASNDIKSIAFTNAADLNTIRSDSELNQRGAFCRYGSNGHLAGGLADGLEVKGVAL</sequence>
<gene>
    <name evidence="1" type="ORF">ACFYTH_33715</name>
</gene>